<dbReference type="VEuPathDB" id="FungiDB:BO83DRAFT_387704"/>
<dbReference type="RefSeq" id="XP_025389218.1">
    <property type="nucleotide sequence ID" value="XM_025532730.1"/>
</dbReference>
<keyword evidence="4" id="KW-1185">Reference proteome</keyword>
<dbReference type="Proteomes" id="UP000246171">
    <property type="component" value="Unassembled WGS sequence"/>
</dbReference>
<accession>A0A317VS26</accession>
<proteinExistence type="predicted"/>
<dbReference type="Pfam" id="PF20237">
    <property type="entry name" value="DUF6594"/>
    <property type="match status" value="1"/>
</dbReference>
<dbReference type="InterPro" id="IPR046529">
    <property type="entry name" value="DUF6594"/>
</dbReference>
<sequence>MKHFTAPNTKVNTAISTHKNAQQYMTDRKIPADMTHDQPEGYDKLAAVMALDSGSCIFRRFAKLNVKNILYLQAELAYVEEDLKNIITEDKMSASPGKENYPYSVWELKESLHQKDGYPEQWMKVLEARKLLNEYNAALIQQAQLLQFSKPETADLEVLQEWLNREQSEKRYFSPEDQWSEENAEDLIALHGRHDNTDKFTRLVFTRVIPLFHRWLGYRRTSRKDIEAGVWYYNNRRIKFWTYITAAKLIIIFVYNIIFVLVMGLMVKARRVEIFATAAAFAAIQVTILTSGNGSS</sequence>
<protein>
    <recommendedName>
        <fullName evidence="2">DUF6594 domain-containing protein</fullName>
    </recommendedName>
</protein>
<reference evidence="3" key="1">
    <citation type="submission" date="2016-12" db="EMBL/GenBank/DDBJ databases">
        <title>The genomes of Aspergillus section Nigri reveals drivers in fungal speciation.</title>
        <authorList>
            <consortium name="DOE Joint Genome Institute"/>
            <person name="Vesth T.C."/>
            <person name="Nybo J."/>
            <person name="Theobald S."/>
            <person name="Brandl J."/>
            <person name="Frisvad J.C."/>
            <person name="Nielsen K.F."/>
            <person name="Lyhne E.K."/>
            <person name="Kogle M.E."/>
            <person name="Kuo A."/>
            <person name="Riley R."/>
            <person name="Clum A."/>
            <person name="Nolan M."/>
            <person name="Lipzen A."/>
            <person name="Salamov A."/>
            <person name="Henrissat B."/>
            <person name="Wiebenga A."/>
            <person name="De vries R.P."/>
            <person name="Grigoriev I.V."/>
            <person name="Mortensen U.H."/>
            <person name="Andersen M.R."/>
            <person name="Baker S.E."/>
        </authorList>
    </citation>
    <scope>NUCLEOTIDE SEQUENCE</scope>
    <source>
        <strain evidence="3">CBS 122712</strain>
    </source>
</reference>
<evidence type="ECO:0000313" key="4">
    <source>
        <dbReference type="Proteomes" id="UP000246171"/>
    </source>
</evidence>
<feature type="transmembrane region" description="Helical" evidence="1">
    <location>
        <begin position="274"/>
        <end position="292"/>
    </location>
</feature>
<name>A0A317VS26_ASPEC</name>
<evidence type="ECO:0000259" key="2">
    <source>
        <dbReference type="Pfam" id="PF20237"/>
    </source>
</evidence>
<dbReference type="PANTHER" id="PTHR34502">
    <property type="entry name" value="DUF6594 DOMAIN-CONTAINING PROTEIN-RELATED"/>
    <property type="match status" value="1"/>
</dbReference>
<organism evidence="3 4">
    <name type="scientific">Aspergillus eucalypticola (strain CBS 122712 / IBT 29274)</name>
    <dbReference type="NCBI Taxonomy" id="1448314"/>
    <lineage>
        <taxon>Eukaryota</taxon>
        <taxon>Fungi</taxon>
        <taxon>Dikarya</taxon>
        <taxon>Ascomycota</taxon>
        <taxon>Pezizomycotina</taxon>
        <taxon>Eurotiomycetes</taxon>
        <taxon>Eurotiomycetidae</taxon>
        <taxon>Eurotiales</taxon>
        <taxon>Aspergillaceae</taxon>
        <taxon>Aspergillus</taxon>
        <taxon>Aspergillus subgen. Circumdati</taxon>
    </lineage>
</organism>
<gene>
    <name evidence="3" type="ORF">BO83DRAFT_387704</name>
</gene>
<feature type="domain" description="DUF6594" evidence="2">
    <location>
        <begin position="42"/>
        <end position="244"/>
    </location>
</feature>
<dbReference type="EMBL" id="MSFU01000009">
    <property type="protein sequence ID" value="PWY75688.1"/>
    <property type="molecule type" value="Genomic_DNA"/>
</dbReference>
<dbReference type="GeneID" id="37054692"/>
<evidence type="ECO:0000256" key="1">
    <source>
        <dbReference type="SAM" id="Phobius"/>
    </source>
</evidence>
<dbReference type="AlphaFoldDB" id="A0A317VS26"/>
<dbReference type="PANTHER" id="PTHR34502:SF5">
    <property type="entry name" value="DUF6594 DOMAIN-CONTAINING PROTEIN"/>
    <property type="match status" value="1"/>
</dbReference>
<dbReference type="OrthoDB" id="3533814at2759"/>
<keyword evidence="1" id="KW-0472">Membrane</keyword>
<feature type="transmembrane region" description="Helical" evidence="1">
    <location>
        <begin position="240"/>
        <end position="262"/>
    </location>
</feature>
<keyword evidence="1" id="KW-1133">Transmembrane helix</keyword>
<evidence type="ECO:0000313" key="3">
    <source>
        <dbReference type="EMBL" id="PWY75688.1"/>
    </source>
</evidence>
<comment type="caution">
    <text evidence="3">The sequence shown here is derived from an EMBL/GenBank/DDBJ whole genome shotgun (WGS) entry which is preliminary data.</text>
</comment>
<keyword evidence="1" id="KW-0812">Transmembrane</keyword>